<dbReference type="PANTHER" id="PTHR21567">
    <property type="entry name" value="CLASP"/>
    <property type="match status" value="1"/>
</dbReference>
<evidence type="ECO:0000256" key="1">
    <source>
        <dbReference type="ARBA" id="ARBA00004300"/>
    </source>
</evidence>
<dbReference type="FunCoup" id="A0A482XRQ0">
    <property type="interactions" value="1131"/>
</dbReference>
<name>A0A482XRQ0_LAOST</name>
<feature type="domain" description="TOG" evidence="14">
    <location>
        <begin position="551"/>
        <end position="802"/>
    </location>
</feature>
<evidence type="ECO:0000256" key="10">
    <source>
        <dbReference type="ARBA" id="ARBA00023306"/>
    </source>
</evidence>
<feature type="region of interest" description="Disordered" evidence="13">
    <location>
        <begin position="1"/>
        <end position="76"/>
    </location>
</feature>
<dbReference type="GO" id="GO:1902903">
    <property type="term" value="P:regulation of supramolecular fiber organization"/>
    <property type="evidence" value="ECO:0007669"/>
    <property type="project" value="UniProtKB-ARBA"/>
</dbReference>
<evidence type="ECO:0000256" key="9">
    <source>
        <dbReference type="ARBA" id="ARBA00023212"/>
    </source>
</evidence>
<evidence type="ECO:0000313" key="15">
    <source>
        <dbReference type="EMBL" id="RZF48129.1"/>
    </source>
</evidence>
<evidence type="ECO:0000256" key="8">
    <source>
        <dbReference type="ARBA" id="ARBA00023034"/>
    </source>
</evidence>
<feature type="domain" description="TOG" evidence="14">
    <location>
        <begin position="950"/>
        <end position="1187"/>
    </location>
</feature>
<evidence type="ECO:0000256" key="5">
    <source>
        <dbReference type="ARBA" id="ARBA00022490"/>
    </source>
</evidence>
<dbReference type="Proteomes" id="UP000291343">
    <property type="component" value="Unassembled WGS sequence"/>
</dbReference>
<gene>
    <name evidence="15" type="ORF">LSTR_LSTR002195</name>
</gene>
<dbReference type="GO" id="GO:0031110">
    <property type="term" value="P:regulation of microtubule polymerization or depolymerization"/>
    <property type="evidence" value="ECO:0007669"/>
    <property type="project" value="UniProtKB-ARBA"/>
</dbReference>
<feature type="compositionally biased region" description="Pro residues" evidence="13">
    <location>
        <begin position="812"/>
        <end position="826"/>
    </location>
</feature>
<dbReference type="SUPFAM" id="SSF48371">
    <property type="entry name" value="ARM repeat"/>
    <property type="match status" value="2"/>
</dbReference>
<evidence type="ECO:0000256" key="11">
    <source>
        <dbReference type="ARBA" id="ARBA00023328"/>
    </source>
</evidence>
<feature type="compositionally biased region" description="Low complexity" evidence="13">
    <location>
        <begin position="385"/>
        <end position="412"/>
    </location>
</feature>
<dbReference type="GO" id="GO:0090307">
    <property type="term" value="P:mitotic spindle assembly"/>
    <property type="evidence" value="ECO:0007669"/>
    <property type="project" value="TreeGrafter"/>
</dbReference>
<keyword evidence="7" id="KW-0995">Kinetochore</keyword>
<protein>
    <recommendedName>
        <fullName evidence="14">TOG domain-containing protein</fullName>
    </recommendedName>
</protein>
<dbReference type="InterPro" id="IPR011989">
    <property type="entry name" value="ARM-like"/>
</dbReference>
<dbReference type="GO" id="GO:0045180">
    <property type="term" value="C:basal cortex"/>
    <property type="evidence" value="ECO:0007669"/>
    <property type="project" value="TreeGrafter"/>
</dbReference>
<dbReference type="EMBL" id="QKKF02002849">
    <property type="protein sequence ID" value="RZF48129.1"/>
    <property type="molecule type" value="Genomic_DNA"/>
</dbReference>
<dbReference type="InterPro" id="IPR024395">
    <property type="entry name" value="CLASP_N_dom"/>
</dbReference>
<evidence type="ECO:0000256" key="12">
    <source>
        <dbReference type="PROSITE-ProRule" id="PRU00103"/>
    </source>
</evidence>
<keyword evidence="6" id="KW-0677">Repeat</keyword>
<comment type="caution">
    <text evidence="15">The sequence shown here is derived from an EMBL/GenBank/DDBJ whole genome shotgun (WGS) entry which is preliminary data.</text>
</comment>
<evidence type="ECO:0000256" key="7">
    <source>
        <dbReference type="ARBA" id="ARBA00022838"/>
    </source>
</evidence>
<evidence type="ECO:0000259" key="14">
    <source>
        <dbReference type="SMART" id="SM01349"/>
    </source>
</evidence>
<dbReference type="GO" id="GO:0005815">
    <property type="term" value="C:microtubule organizing center"/>
    <property type="evidence" value="ECO:0007669"/>
    <property type="project" value="TreeGrafter"/>
</dbReference>
<dbReference type="GO" id="GO:0005881">
    <property type="term" value="C:cytoplasmic microtubule"/>
    <property type="evidence" value="ECO:0007669"/>
    <property type="project" value="TreeGrafter"/>
</dbReference>
<dbReference type="PANTHER" id="PTHR21567:SF9">
    <property type="entry name" value="CLIP-ASSOCIATING PROTEIN"/>
    <property type="match status" value="1"/>
</dbReference>
<dbReference type="InterPro" id="IPR034085">
    <property type="entry name" value="TOG"/>
</dbReference>
<accession>A0A482XRQ0</accession>
<feature type="region of interest" description="Disordered" evidence="13">
    <location>
        <begin position="863"/>
        <end position="894"/>
    </location>
</feature>
<keyword evidence="9" id="KW-0206">Cytoskeleton</keyword>
<feature type="region of interest" description="Disordered" evidence="13">
    <location>
        <begin position="324"/>
        <end position="469"/>
    </location>
</feature>
<evidence type="ECO:0000256" key="6">
    <source>
        <dbReference type="ARBA" id="ARBA00022737"/>
    </source>
</evidence>
<keyword evidence="16" id="KW-1185">Reference proteome</keyword>
<feature type="region of interest" description="Disordered" evidence="13">
    <location>
        <begin position="791"/>
        <end position="844"/>
    </location>
</feature>
<dbReference type="PROSITE" id="PS50077">
    <property type="entry name" value="HEAT_REPEAT"/>
    <property type="match status" value="1"/>
</dbReference>
<keyword evidence="4" id="KW-0158">Chromosome</keyword>
<evidence type="ECO:0000256" key="2">
    <source>
        <dbReference type="ARBA" id="ARBA00004601"/>
    </source>
</evidence>
<feature type="region of interest" description="Disordered" evidence="13">
    <location>
        <begin position="497"/>
        <end position="526"/>
    </location>
</feature>
<evidence type="ECO:0000256" key="3">
    <source>
        <dbReference type="ARBA" id="ARBA00004629"/>
    </source>
</evidence>
<dbReference type="GO" id="GO:0072686">
    <property type="term" value="C:mitotic spindle"/>
    <property type="evidence" value="ECO:0007669"/>
    <property type="project" value="TreeGrafter"/>
</dbReference>
<dbReference type="InParanoid" id="A0A482XRQ0"/>
<keyword evidence="5" id="KW-0963">Cytoplasm</keyword>
<keyword evidence="8" id="KW-0333">Golgi apparatus</keyword>
<feature type="compositionally biased region" description="Polar residues" evidence="13">
    <location>
        <begin position="430"/>
        <end position="444"/>
    </location>
</feature>
<feature type="compositionally biased region" description="Polar residues" evidence="13">
    <location>
        <begin position="878"/>
        <end position="888"/>
    </location>
</feature>
<dbReference type="Pfam" id="PF12348">
    <property type="entry name" value="CLASP_N"/>
    <property type="match status" value="1"/>
</dbReference>
<dbReference type="Gene3D" id="1.25.10.10">
    <property type="entry name" value="Leucine-rich Repeat Variant"/>
    <property type="match status" value="3"/>
</dbReference>
<dbReference type="SMART" id="SM01349">
    <property type="entry name" value="TOG"/>
    <property type="match status" value="3"/>
</dbReference>
<dbReference type="Pfam" id="PF23271">
    <property type="entry name" value="HEAT_GCN1"/>
    <property type="match status" value="1"/>
</dbReference>
<sequence length="1197" mass="131144">MESGLWGGSWPRSSRGINSNGASADHGSKVPMSGQAGNGEDVCDEAEKKEKMKKPSSIRRIPSAKKGPPSTPTPAGAIDEEAFARAFETVPHIQVFSAREVDDHMTKIRDTISDANQDWEKRVDALKRMRSVVVAGGANFDEFHSQLRLFVPPFQLSLKDLRSQVVREACITIAYLCRTLGNRVDRFAENLLAHLISLLLNSAKIMASSGLVCIRFILQYVHNNRLIPIICDHLSKSKSKEIRRACCDFLDLIVHSWPTAPMEKHIATLQAAIKKGIADADSEARFGARKAYWGFKQHFPDQAESLLNSLDNAHKKAVNDHFSASSSGSLASLPPSRTLSAQKSLPRKTAPRRNLSESGPVSLGAASTGTTERVGRTRSRVMGVSQSQPSSRSGSPSSRSGFGSSYYSGHFSDNQSSTIFDRSRRGSTGIPRSTGTSRENSLTRYYSYDRSTKRGRPSMSDRPPILPSNRPVMAHKMLLKSLEAESALADALNLDAKSSEPGARVSPRKTSYRPFEDHSDDSETSSICSERSFDSYRRHSDTYSWNGSQNRLYESTCKDITDIITCCESTHWSDRKEGLVGLQLYLQAGNLLTPTELKRITDNFTKMFMDSHTKVFSLFLDTLNDVILSHRSDLNSWLYVLLTRLLNKLGGDLLGSIQTKIHKSLDVVRSSFPSEIQMSTVLRFLCDATQTPNAKVKIATCDYITKLAAMTDPGLAFPPPSPGRVKDTATAALTKMIGWTMGDSIKQGADLRRAAQDAILALFNLNTPQVTLRLAQLPKEYQDAAASLIKGRVRRSSSGEETLSSPLMSPSPKSPSPTPNQRPPMPRFSAPASKLAHTDAENLNPDEVYRSLRQTTAEIQNYSYGSGDNKLYRDTASHDSGISQMSTGGTEGLEERMEDLSLRSSSSSSVRTVSTGRVLTARDCNGVDLVDGEVQPNGLHSTSESEAIRKVIESLKSPVTGGGDDENCCSALTTEGERKAALEQLKRLIRDSSCTAIMDHFKSLLRVLLSQLGNGESTIKTLVLASLTEMMKKESLASSFNNYVELLVLKVLQASKDITKDVQRTAEVCATTIATLLDPSLVIRVLVPLITTGDYPVNLAAVKALTKLVETHGKDPVQSYLNDLMPGLIQAYDSEESSVRKSAVFCMVALHTHVGEEELKPYLSSLSNSKLKLLHLYIRRAQQGSSVPTSPKIQSSS</sequence>
<dbReference type="InterPro" id="IPR021133">
    <property type="entry name" value="HEAT_type_2"/>
</dbReference>
<dbReference type="GO" id="GO:0040001">
    <property type="term" value="P:establishment of mitotic spindle localization"/>
    <property type="evidence" value="ECO:0007669"/>
    <property type="project" value="TreeGrafter"/>
</dbReference>
<proteinExistence type="predicted"/>
<dbReference type="GO" id="GO:0000776">
    <property type="term" value="C:kinetochore"/>
    <property type="evidence" value="ECO:0007669"/>
    <property type="project" value="TreeGrafter"/>
</dbReference>
<dbReference type="STRING" id="195883.A0A482XRQ0"/>
<dbReference type="InterPro" id="IPR016024">
    <property type="entry name" value="ARM-type_fold"/>
</dbReference>
<comment type="subcellular location">
    <subcellularLocation>
        <location evidence="3">Chromosome</location>
        <location evidence="3">Centromere</location>
        <location evidence="3">Kinetochore</location>
    </subcellularLocation>
    <subcellularLocation>
        <location evidence="1">Cytoplasm</location>
        <location evidence="1">Cytoskeleton</location>
        <location evidence="1">Microtubule organizing center</location>
        <location evidence="1">Centrosome</location>
    </subcellularLocation>
    <subcellularLocation>
        <location evidence="2">Golgi apparatus</location>
        <location evidence="2">trans-Golgi network</location>
    </subcellularLocation>
</comment>
<feature type="compositionally biased region" description="Low complexity" evidence="13">
    <location>
        <begin position="324"/>
        <end position="336"/>
    </location>
</feature>
<feature type="domain" description="TOG" evidence="14">
    <location>
        <begin position="97"/>
        <end position="335"/>
    </location>
</feature>
<feature type="compositionally biased region" description="Polar residues" evidence="13">
    <location>
        <begin position="11"/>
        <end position="22"/>
    </location>
</feature>
<dbReference type="AlphaFoldDB" id="A0A482XRQ0"/>
<evidence type="ECO:0000313" key="16">
    <source>
        <dbReference type="Proteomes" id="UP000291343"/>
    </source>
</evidence>
<feature type="repeat" description="HEAT" evidence="12">
    <location>
        <begin position="1124"/>
        <end position="1162"/>
    </location>
</feature>
<reference evidence="15 16" key="1">
    <citation type="journal article" date="2017" name="Gigascience">
        <title>Genome sequence of the small brown planthopper, Laodelphax striatellus.</title>
        <authorList>
            <person name="Zhu J."/>
            <person name="Jiang F."/>
            <person name="Wang X."/>
            <person name="Yang P."/>
            <person name="Bao Y."/>
            <person name="Zhao W."/>
            <person name="Wang W."/>
            <person name="Lu H."/>
            <person name="Wang Q."/>
            <person name="Cui N."/>
            <person name="Li J."/>
            <person name="Chen X."/>
            <person name="Luo L."/>
            <person name="Yu J."/>
            <person name="Kang L."/>
            <person name="Cui F."/>
        </authorList>
    </citation>
    <scope>NUCLEOTIDE SEQUENCE [LARGE SCALE GENOMIC DNA]</scope>
    <source>
        <strain evidence="15">Lst14</strain>
    </source>
</reference>
<keyword evidence="10" id="KW-0131">Cell cycle</keyword>
<dbReference type="InterPro" id="IPR057546">
    <property type="entry name" value="HEAT_GCN1"/>
</dbReference>
<evidence type="ECO:0000256" key="13">
    <source>
        <dbReference type="SAM" id="MobiDB-lite"/>
    </source>
</evidence>
<keyword evidence="11" id="KW-0137">Centromere</keyword>
<evidence type="ECO:0000256" key="4">
    <source>
        <dbReference type="ARBA" id="ARBA00022454"/>
    </source>
</evidence>
<organism evidence="15 16">
    <name type="scientific">Laodelphax striatellus</name>
    <name type="common">Small brown planthopper</name>
    <name type="synonym">Delphax striatella</name>
    <dbReference type="NCBI Taxonomy" id="195883"/>
    <lineage>
        <taxon>Eukaryota</taxon>
        <taxon>Metazoa</taxon>
        <taxon>Ecdysozoa</taxon>
        <taxon>Arthropoda</taxon>
        <taxon>Hexapoda</taxon>
        <taxon>Insecta</taxon>
        <taxon>Pterygota</taxon>
        <taxon>Neoptera</taxon>
        <taxon>Paraneoptera</taxon>
        <taxon>Hemiptera</taxon>
        <taxon>Auchenorrhyncha</taxon>
        <taxon>Fulgoroidea</taxon>
        <taxon>Delphacidae</taxon>
        <taxon>Criomorphinae</taxon>
        <taxon>Laodelphax</taxon>
    </lineage>
</organism>
<dbReference type="GO" id="GO:0005876">
    <property type="term" value="C:spindle microtubule"/>
    <property type="evidence" value="ECO:0007669"/>
    <property type="project" value="TreeGrafter"/>
</dbReference>
<dbReference type="OrthoDB" id="46159at2759"/>
<dbReference type="GO" id="GO:0008017">
    <property type="term" value="F:microtubule binding"/>
    <property type="evidence" value="ECO:0007669"/>
    <property type="project" value="TreeGrafter"/>
</dbReference>